<evidence type="ECO:0000313" key="4">
    <source>
        <dbReference type="Proteomes" id="UP001304671"/>
    </source>
</evidence>
<keyword evidence="4" id="KW-1185">Reference proteome</keyword>
<dbReference type="InterPro" id="IPR018649">
    <property type="entry name" value="SHOCT"/>
</dbReference>
<organism evidence="3 4">
    <name type="scientific">Arcicella aquatica</name>
    <dbReference type="NCBI Taxonomy" id="217141"/>
    <lineage>
        <taxon>Bacteria</taxon>
        <taxon>Pseudomonadati</taxon>
        <taxon>Bacteroidota</taxon>
        <taxon>Cytophagia</taxon>
        <taxon>Cytophagales</taxon>
        <taxon>Flectobacillaceae</taxon>
        <taxon>Arcicella</taxon>
    </lineage>
</organism>
<evidence type="ECO:0000313" key="3">
    <source>
        <dbReference type="EMBL" id="MEA5257557.1"/>
    </source>
</evidence>
<feature type="region of interest" description="Disordered" evidence="1">
    <location>
        <begin position="207"/>
        <end position="243"/>
    </location>
</feature>
<evidence type="ECO:0000256" key="1">
    <source>
        <dbReference type="SAM" id="MobiDB-lite"/>
    </source>
</evidence>
<dbReference type="Proteomes" id="UP001304671">
    <property type="component" value="Unassembled WGS sequence"/>
</dbReference>
<proteinExistence type="predicted"/>
<name>A0ABU5QKH1_9BACT</name>
<protein>
    <submittedName>
        <fullName evidence="3">SHOCT domain-containing protein</fullName>
    </submittedName>
</protein>
<dbReference type="Pfam" id="PF09851">
    <property type="entry name" value="SHOCT"/>
    <property type="match status" value="1"/>
</dbReference>
<reference evidence="3 4" key="1">
    <citation type="submission" date="2023-12" db="EMBL/GenBank/DDBJ databases">
        <title>Novel species of the genus Arcicella isolated from rivers.</title>
        <authorList>
            <person name="Lu H."/>
        </authorList>
    </citation>
    <scope>NUCLEOTIDE SEQUENCE [LARGE SCALE GENOMIC DNA]</scope>
    <source>
        <strain evidence="3 4">LMG 21963</strain>
    </source>
</reference>
<dbReference type="EMBL" id="JAYFUL010000008">
    <property type="protein sequence ID" value="MEA5257557.1"/>
    <property type="molecule type" value="Genomic_DNA"/>
</dbReference>
<feature type="domain" description="SHOCT" evidence="2">
    <location>
        <begin position="246"/>
        <end position="272"/>
    </location>
</feature>
<sequence>MNNTIKKLTPEGKQHIDSIASRYGLSQDTVLSVLQAVVNGGGNMAQFNISELGGSAQWMRGGMTMVGDMFNNKLKNTVQNLCQDLANLILDKDIPVFDSETATDDSLAGNNSFSTSGNWWPADLGSPSSSGSQNNIKYAFFPSPVSRLAIEINGELSVYDTLNHQISGVSQQQGKDFSVAFTSQLGKVDISNLPLISGVDIAKKGKTSAATEQLQEKPAPQKSETKDSTTSTSPVPTSEDHDIFNKIDRLAELLKKGVLTEEEFSAKKAELLARL</sequence>
<gene>
    <name evidence="3" type="ORF">VB264_07170</name>
</gene>
<comment type="caution">
    <text evidence="3">The sequence shown here is derived from an EMBL/GenBank/DDBJ whole genome shotgun (WGS) entry which is preliminary data.</text>
</comment>
<dbReference type="RefSeq" id="WP_323248020.1">
    <property type="nucleotide sequence ID" value="NZ_JAYFUL010000008.1"/>
</dbReference>
<accession>A0ABU5QKH1</accession>
<evidence type="ECO:0000259" key="2">
    <source>
        <dbReference type="Pfam" id="PF09851"/>
    </source>
</evidence>
<feature type="compositionally biased region" description="Low complexity" evidence="1">
    <location>
        <begin position="228"/>
        <end position="237"/>
    </location>
</feature>